<name>A0A1S2L085_9BACI</name>
<evidence type="ECO:0000313" key="5">
    <source>
        <dbReference type="Proteomes" id="UP000180175"/>
    </source>
</evidence>
<keyword evidence="5" id="KW-1185">Reference proteome</keyword>
<feature type="chain" id="PRO_5036025451" evidence="2">
    <location>
        <begin position="25"/>
        <end position="136"/>
    </location>
</feature>
<keyword evidence="1" id="KW-0472">Membrane</keyword>
<organism evidence="3 5">
    <name type="scientific">Anaerobacillus isosaccharinicus</name>
    <dbReference type="NCBI Taxonomy" id="1532552"/>
    <lineage>
        <taxon>Bacteria</taxon>
        <taxon>Bacillati</taxon>
        <taxon>Bacillota</taxon>
        <taxon>Bacilli</taxon>
        <taxon>Bacillales</taxon>
        <taxon>Bacillaceae</taxon>
        <taxon>Anaerobacillus</taxon>
    </lineage>
</organism>
<reference evidence="4 5" key="3">
    <citation type="journal article" date="2019" name="Int. J. Syst. Evol. Microbiol.">
        <title>Anaerobacillus isosaccharinicus sp. nov., an alkaliphilic bacterium which degrades isosaccharinic acid.</title>
        <authorList>
            <person name="Bassil N.M."/>
            <person name="Lloyd J.R."/>
        </authorList>
    </citation>
    <scope>NUCLEOTIDE SEQUENCE [LARGE SCALE GENOMIC DNA]</scope>
    <source>
        <strain evidence="4 5">NB2006</strain>
    </source>
</reference>
<dbReference type="EMBL" id="LQXD01000196">
    <property type="protein sequence ID" value="OIJ05025.1"/>
    <property type="molecule type" value="Genomic_DNA"/>
</dbReference>
<keyword evidence="2" id="KW-0732">Signal</keyword>
<sequence length="136" mass="15660">MKKWIVLFSLLVFFFTFHPSSSFAHRLVIEPKEPGLIKVIYEDGSFSTRTIVVVYDGQGKEIERGTLDSKGYFHYDEQRGFRFVAEDGIGHRTEWAVGEEVVYKSDPHRWISAGIVLLVLISVAVLFSYRSRVRSL</sequence>
<dbReference type="AlphaFoldDB" id="A0A1S2L085"/>
<reference evidence="3 5" key="1">
    <citation type="submission" date="2016-10" db="EMBL/GenBank/DDBJ databases">
        <title>Draft genome sequences of four alkaliphilic bacteria belonging to the Anaerobacillus genus.</title>
        <authorList>
            <person name="Bassil N.M."/>
            <person name="Lloyd J.R."/>
        </authorList>
    </citation>
    <scope>NUCLEOTIDE SEQUENCE [LARGE SCALE GENOMIC DNA]</scope>
    <source>
        <strain evidence="3 5">NB2006</strain>
    </source>
</reference>
<protein>
    <submittedName>
        <fullName evidence="3">Uncharacterized protein</fullName>
    </submittedName>
</protein>
<reference evidence="4" key="4">
    <citation type="submission" date="2020-10" db="EMBL/GenBank/DDBJ databases">
        <authorList>
            <person name="Bassil N.M."/>
            <person name="Lloyd J.R."/>
        </authorList>
    </citation>
    <scope>NUCLEOTIDE SEQUENCE</scope>
    <source>
        <strain evidence="4">NB2006</strain>
    </source>
</reference>
<proteinExistence type="predicted"/>
<dbReference type="Proteomes" id="UP000180175">
    <property type="component" value="Chromosome"/>
</dbReference>
<evidence type="ECO:0000256" key="1">
    <source>
        <dbReference type="SAM" id="Phobius"/>
    </source>
</evidence>
<reference evidence="4 5" key="2">
    <citation type="journal article" date="2017" name="Genome Announc.">
        <title>Draft Genome Sequences of Four Alkaliphilic Bacteria Belonging to the Anaerobacillus Genus.</title>
        <authorList>
            <person name="Bassil N.M."/>
            <person name="Lloyd J.R."/>
        </authorList>
    </citation>
    <scope>NUCLEOTIDE SEQUENCE [LARGE SCALE GENOMIC DNA]</scope>
    <source>
        <strain evidence="4 5">NB2006</strain>
    </source>
</reference>
<dbReference type="EMBL" id="CP063356">
    <property type="protein sequence ID" value="QOY35043.1"/>
    <property type="molecule type" value="Genomic_DNA"/>
</dbReference>
<dbReference type="OrthoDB" id="2886722at2"/>
<keyword evidence="1" id="KW-0812">Transmembrane</keyword>
<keyword evidence="1" id="KW-1133">Transmembrane helix</keyword>
<gene>
    <name evidence="4" type="ORF">AWH56_020380</name>
    <name evidence="3" type="ORF">AWH56_22345</name>
</gene>
<dbReference type="RefSeq" id="WP_071319135.1">
    <property type="nucleotide sequence ID" value="NZ_CP063356.2"/>
</dbReference>
<evidence type="ECO:0000313" key="4">
    <source>
        <dbReference type="EMBL" id="QOY35043.1"/>
    </source>
</evidence>
<feature type="signal peptide" evidence="2">
    <location>
        <begin position="1"/>
        <end position="24"/>
    </location>
</feature>
<dbReference type="KEGG" id="aia:AWH56_020380"/>
<evidence type="ECO:0000256" key="2">
    <source>
        <dbReference type="SAM" id="SignalP"/>
    </source>
</evidence>
<feature type="transmembrane region" description="Helical" evidence="1">
    <location>
        <begin position="110"/>
        <end position="129"/>
    </location>
</feature>
<accession>A0A1S2L085</accession>
<evidence type="ECO:0000313" key="3">
    <source>
        <dbReference type="EMBL" id="OIJ05025.1"/>
    </source>
</evidence>